<comment type="caution">
    <text evidence="11">The sequence shown here is derived from an EMBL/GenBank/DDBJ whole genome shotgun (WGS) entry which is preliminary data.</text>
</comment>
<evidence type="ECO:0000256" key="9">
    <source>
        <dbReference type="ARBA" id="ARBA00047337"/>
    </source>
</evidence>
<dbReference type="InterPro" id="IPR050565">
    <property type="entry name" value="LYPA1-2/EST-like"/>
</dbReference>
<evidence type="ECO:0000313" key="11">
    <source>
        <dbReference type="EMBL" id="GJN87930.1"/>
    </source>
</evidence>
<comment type="catalytic activity">
    <reaction evidence="9">
        <text>S-hexadecanoyl-L-cysteinyl-[protein] + H2O = L-cysteinyl-[protein] + hexadecanoate + H(+)</text>
        <dbReference type="Rhea" id="RHEA:19233"/>
        <dbReference type="Rhea" id="RHEA-COMP:10131"/>
        <dbReference type="Rhea" id="RHEA-COMP:11032"/>
        <dbReference type="ChEBI" id="CHEBI:7896"/>
        <dbReference type="ChEBI" id="CHEBI:15377"/>
        <dbReference type="ChEBI" id="CHEBI:15378"/>
        <dbReference type="ChEBI" id="CHEBI:29950"/>
        <dbReference type="ChEBI" id="CHEBI:74151"/>
        <dbReference type="EC" id="3.1.2.22"/>
    </reaction>
</comment>
<dbReference type="AlphaFoldDB" id="A0AAV5GE66"/>
<accession>A0AAV5GE66</accession>
<dbReference type="InterPro" id="IPR003140">
    <property type="entry name" value="PLipase/COase/thioEstase"/>
</dbReference>
<keyword evidence="6" id="KW-0443">Lipid metabolism</keyword>
<evidence type="ECO:0000256" key="1">
    <source>
        <dbReference type="ARBA" id="ARBA00006499"/>
    </source>
</evidence>
<keyword evidence="12" id="KW-1185">Reference proteome</keyword>
<comment type="similarity">
    <text evidence="1">Belongs to the AB hydrolase superfamily. AB hydrolase 2 family.</text>
</comment>
<dbReference type="GO" id="GO:0006631">
    <property type="term" value="P:fatty acid metabolic process"/>
    <property type="evidence" value="ECO:0007669"/>
    <property type="project" value="UniProtKB-KW"/>
</dbReference>
<evidence type="ECO:0000256" key="4">
    <source>
        <dbReference type="ARBA" id="ARBA00022487"/>
    </source>
</evidence>
<evidence type="ECO:0000256" key="6">
    <source>
        <dbReference type="ARBA" id="ARBA00022832"/>
    </source>
</evidence>
<dbReference type="Proteomes" id="UP001342314">
    <property type="component" value="Unassembled WGS sequence"/>
</dbReference>
<dbReference type="GO" id="GO:0008474">
    <property type="term" value="F:palmitoyl-(protein) hydrolase activity"/>
    <property type="evidence" value="ECO:0007669"/>
    <property type="project" value="UniProtKB-EC"/>
</dbReference>
<dbReference type="SUPFAM" id="SSF53474">
    <property type="entry name" value="alpha/beta-Hydrolases"/>
    <property type="match status" value="1"/>
</dbReference>
<proteinExistence type="inferred from homology"/>
<reference evidence="11 12" key="1">
    <citation type="submission" date="2021-12" db="EMBL/GenBank/DDBJ databases">
        <title>High titer production of polyol ester of fatty acids by Rhodotorula paludigena BS15 towards product separation-free biomass refinery.</title>
        <authorList>
            <person name="Mano J."/>
            <person name="Ono H."/>
            <person name="Tanaka T."/>
            <person name="Naito K."/>
            <person name="Sushida H."/>
            <person name="Ike M."/>
            <person name="Tokuyasu K."/>
            <person name="Kitaoka M."/>
        </authorList>
    </citation>
    <scope>NUCLEOTIDE SEQUENCE [LARGE SCALE GENOMIC DNA]</scope>
    <source>
        <strain evidence="11 12">BS15</strain>
    </source>
</reference>
<evidence type="ECO:0000256" key="7">
    <source>
        <dbReference type="ARBA" id="ARBA00029392"/>
    </source>
</evidence>
<gene>
    <name evidence="11" type="ORF">Rhopal_000885-T1</name>
</gene>
<evidence type="ECO:0000256" key="8">
    <source>
        <dbReference type="ARBA" id="ARBA00031195"/>
    </source>
</evidence>
<dbReference type="GO" id="GO:0005737">
    <property type="term" value="C:cytoplasm"/>
    <property type="evidence" value="ECO:0007669"/>
    <property type="project" value="TreeGrafter"/>
</dbReference>
<evidence type="ECO:0000259" key="10">
    <source>
        <dbReference type="Pfam" id="PF02230"/>
    </source>
</evidence>
<dbReference type="GO" id="GO:0052689">
    <property type="term" value="F:carboxylic ester hydrolase activity"/>
    <property type="evidence" value="ECO:0007669"/>
    <property type="project" value="UniProtKB-KW"/>
</dbReference>
<keyword evidence="6" id="KW-0276">Fatty acid metabolism</keyword>
<dbReference type="Pfam" id="PF02230">
    <property type="entry name" value="Abhydrolase_2"/>
    <property type="match status" value="1"/>
</dbReference>
<dbReference type="PANTHER" id="PTHR10655:SF17">
    <property type="entry name" value="LYSOPHOSPHOLIPASE-LIKE PROTEIN 1"/>
    <property type="match status" value="1"/>
</dbReference>
<evidence type="ECO:0000256" key="3">
    <source>
        <dbReference type="ARBA" id="ARBA00014923"/>
    </source>
</evidence>
<dbReference type="Gene3D" id="3.40.50.1820">
    <property type="entry name" value="alpha/beta hydrolase"/>
    <property type="match status" value="1"/>
</dbReference>
<dbReference type="EMBL" id="BQKY01000002">
    <property type="protein sequence ID" value="GJN87930.1"/>
    <property type="molecule type" value="Genomic_DNA"/>
</dbReference>
<dbReference type="EC" id="3.1.2.22" evidence="2"/>
<organism evidence="11 12">
    <name type="scientific">Rhodotorula paludigena</name>
    <dbReference type="NCBI Taxonomy" id="86838"/>
    <lineage>
        <taxon>Eukaryota</taxon>
        <taxon>Fungi</taxon>
        <taxon>Dikarya</taxon>
        <taxon>Basidiomycota</taxon>
        <taxon>Pucciniomycotina</taxon>
        <taxon>Microbotryomycetes</taxon>
        <taxon>Sporidiobolales</taxon>
        <taxon>Sporidiobolaceae</taxon>
        <taxon>Rhodotorula</taxon>
    </lineage>
</organism>
<dbReference type="InterPro" id="IPR029058">
    <property type="entry name" value="AB_hydrolase_fold"/>
</dbReference>
<evidence type="ECO:0000256" key="5">
    <source>
        <dbReference type="ARBA" id="ARBA00022801"/>
    </source>
</evidence>
<keyword evidence="5" id="KW-0378">Hydrolase</keyword>
<protein>
    <recommendedName>
        <fullName evidence="3">Acyl-protein thioesterase 1</fullName>
        <ecNumber evidence="2">3.1.2.22</ecNumber>
    </recommendedName>
    <alternativeName>
        <fullName evidence="8">Palmitoyl-protein hydrolase</fullName>
    </alternativeName>
</protein>
<comment type="function">
    <text evidence="7">Hydrolyzes fatty acids from S-acylated cysteine residues in proteins with a strong preference for palmitoylated G-alpha proteins over other acyl substrates. Mediates the deacylation of G-alpha proteins such as GPA1 in vivo, but has weak or no activity toward palmitoylated Ras proteins. Has weak lysophospholipase activity in vitro; however such activity may not exist in vivo.</text>
</comment>
<evidence type="ECO:0000313" key="12">
    <source>
        <dbReference type="Proteomes" id="UP001342314"/>
    </source>
</evidence>
<dbReference type="PANTHER" id="PTHR10655">
    <property type="entry name" value="LYSOPHOSPHOLIPASE-RELATED"/>
    <property type="match status" value="1"/>
</dbReference>
<sequence>MSGWLPLSYKIKKVGTHVRHPLQTDHAHHMPVFWGHGELDDVVHLRWAEESIAHLTDLGFENIEYNVYPYLKHDMGKEEKQDLEDWLAKLLPPT</sequence>
<feature type="domain" description="Phospholipase/carboxylesterase/thioesterase" evidence="10">
    <location>
        <begin position="2"/>
        <end position="90"/>
    </location>
</feature>
<evidence type="ECO:0000256" key="2">
    <source>
        <dbReference type="ARBA" id="ARBA00012423"/>
    </source>
</evidence>
<name>A0AAV5GE66_9BASI</name>
<keyword evidence="4" id="KW-0719">Serine esterase</keyword>